<evidence type="ECO:0000313" key="1">
    <source>
        <dbReference type="EMBL" id="AKF12591.1"/>
    </source>
</evidence>
<evidence type="ECO:0000313" key="2">
    <source>
        <dbReference type="Proteomes" id="UP000221947"/>
    </source>
</evidence>
<gene>
    <name evidence="1" type="ORF">PHIM7_43</name>
</gene>
<organism evidence="1 2">
    <name type="scientific">Sinorhizobium phage phiM7</name>
    <dbReference type="NCBI Taxonomy" id="1647403"/>
    <lineage>
        <taxon>Viruses</taxon>
        <taxon>Duplodnaviria</taxon>
        <taxon>Heunggongvirae</taxon>
        <taxon>Uroviricota</taxon>
        <taxon>Caudoviricetes</taxon>
        <taxon>Emdodecavirus</taxon>
        <taxon>Emdodecavirus M7</taxon>
    </lineage>
</organism>
<dbReference type="Proteomes" id="UP000221947">
    <property type="component" value="Segment"/>
</dbReference>
<name>A0A0F6YQH6_9CAUD</name>
<accession>A0A0F6YQH6</accession>
<dbReference type="EMBL" id="KR052480">
    <property type="protein sequence ID" value="AKF12591.1"/>
    <property type="molecule type" value="Genomic_DNA"/>
</dbReference>
<sequence length="48" mass="5858">MYITYWQSERSPFRFYTRPSKVPGKYWFPFEKSESCWMVPGTVDPNDD</sequence>
<proteinExistence type="predicted"/>
<reference evidence="1 2" key="1">
    <citation type="submission" date="2015-04" db="EMBL/GenBank/DDBJ databases">
        <authorList>
            <person name="Schouten J.T."/>
            <person name="Crockett J.T."/>
            <person name="Hodson T.S."/>
            <person name="Hyde J.R."/>
            <person name="Smith T.A."/>
            <person name="Merrill B.D."/>
            <person name="Crook M.B."/>
            <person name="Griffitts J.S."/>
            <person name="Burnett S.H."/>
            <person name="Grose J.H."/>
            <person name="Breakwell D.P."/>
        </authorList>
    </citation>
    <scope>NUCLEOTIDE SEQUENCE [LARGE SCALE GENOMIC DNA]</scope>
</reference>
<keyword evidence="2" id="KW-1185">Reference proteome</keyword>
<protein>
    <submittedName>
        <fullName evidence="1">Uncharacterized protein</fullName>
    </submittedName>
</protein>